<dbReference type="PROSITE" id="PS51380">
    <property type="entry name" value="EXS"/>
    <property type="match status" value="1"/>
</dbReference>
<dbReference type="STRING" id="133383.A0A1R0GU08"/>
<sequence>MFSVCKTEFSDVVFADILTSCSKVFADLANVSYVIYQTLKRKPDLGAQAELKKLLGLENDSKSISYIRSPLVNPTITCIPYLIRLKQCVCDFYLSPRGSIERRRHLANAIKYFSSFPVIFLSAFQKDYFKSNEYSQDWFLRFLFYTWLFSAIFNSLYSFYWDITFDWGLGNLKQWNLSEFVYTVFNIDHPGLPLDSKSTPSLPPYSQSVPYDGPFLLRKNLVFKYPSLYYLVIVLDFVLRATWTIKLSSHITIDSIPYSGFILGALEIFRRCMWILFRVEKEAV</sequence>
<feature type="domain" description="EXS" evidence="6">
    <location>
        <begin position="64"/>
        <end position="284"/>
    </location>
</feature>
<dbReference type="InterPro" id="IPR004342">
    <property type="entry name" value="EXS_C"/>
</dbReference>
<dbReference type="AlphaFoldDB" id="A0A1R0GU08"/>
<keyword evidence="8" id="KW-1185">Reference proteome</keyword>
<evidence type="ECO:0000313" key="7">
    <source>
        <dbReference type="EMBL" id="OLY80361.1"/>
    </source>
</evidence>
<comment type="caution">
    <text evidence="7">The sequence shown here is derived from an EMBL/GenBank/DDBJ whole genome shotgun (WGS) entry which is preliminary data.</text>
</comment>
<evidence type="ECO:0000256" key="1">
    <source>
        <dbReference type="ARBA" id="ARBA00004141"/>
    </source>
</evidence>
<comment type="subcellular location">
    <subcellularLocation>
        <location evidence="1">Membrane</location>
        <topology evidence="1">Multi-pass membrane protein</topology>
    </subcellularLocation>
</comment>
<proteinExistence type="predicted"/>
<keyword evidence="3 5" id="KW-1133">Transmembrane helix</keyword>
<dbReference type="GO" id="GO:0005737">
    <property type="term" value="C:cytoplasm"/>
    <property type="evidence" value="ECO:0007669"/>
    <property type="project" value="TreeGrafter"/>
</dbReference>
<evidence type="ECO:0000256" key="5">
    <source>
        <dbReference type="SAM" id="Phobius"/>
    </source>
</evidence>
<evidence type="ECO:0000256" key="4">
    <source>
        <dbReference type="ARBA" id="ARBA00023136"/>
    </source>
</evidence>
<dbReference type="Pfam" id="PF03124">
    <property type="entry name" value="EXS"/>
    <property type="match status" value="1"/>
</dbReference>
<keyword evidence="4 5" id="KW-0472">Membrane</keyword>
<dbReference type="OrthoDB" id="2159384at2759"/>
<protein>
    <submittedName>
        <fullName evidence="7">Protein ERD1-like protein</fullName>
    </submittedName>
</protein>
<keyword evidence="2 5" id="KW-0812">Transmembrane</keyword>
<accession>A0A1R0GU08</accession>
<dbReference type="EMBL" id="LSSL01003543">
    <property type="protein sequence ID" value="OLY80361.1"/>
    <property type="molecule type" value="Genomic_DNA"/>
</dbReference>
<reference evidence="7 8" key="1">
    <citation type="journal article" date="2016" name="Mol. Biol. Evol.">
        <title>Genome-Wide Survey of Gut Fungi (Harpellales) Reveals the First Horizontally Transferred Ubiquitin Gene from a Mosquito Host.</title>
        <authorList>
            <person name="Wang Y."/>
            <person name="White M.M."/>
            <person name="Kvist S."/>
            <person name="Moncalvo J.M."/>
        </authorList>
    </citation>
    <scope>NUCLEOTIDE SEQUENCE [LARGE SCALE GENOMIC DNA]</scope>
    <source>
        <strain evidence="7 8">ALG-7-W6</strain>
    </source>
</reference>
<gene>
    <name evidence="7" type="ORF">AYI68_g5541</name>
</gene>
<feature type="transmembrane region" description="Helical" evidence="5">
    <location>
        <begin position="144"/>
        <end position="163"/>
    </location>
</feature>
<evidence type="ECO:0000256" key="2">
    <source>
        <dbReference type="ARBA" id="ARBA00022692"/>
    </source>
</evidence>
<organism evidence="7 8">
    <name type="scientific">Smittium mucronatum</name>
    <dbReference type="NCBI Taxonomy" id="133383"/>
    <lineage>
        <taxon>Eukaryota</taxon>
        <taxon>Fungi</taxon>
        <taxon>Fungi incertae sedis</taxon>
        <taxon>Zoopagomycota</taxon>
        <taxon>Kickxellomycotina</taxon>
        <taxon>Harpellomycetes</taxon>
        <taxon>Harpellales</taxon>
        <taxon>Legeriomycetaceae</taxon>
        <taxon>Smittium</taxon>
    </lineage>
</organism>
<evidence type="ECO:0000256" key="3">
    <source>
        <dbReference type="ARBA" id="ARBA00022989"/>
    </source>
</evidence>
<feature type="transmembrane region" description="Helical" evidence="5">
    <location>
        <begin position="251"/>
        <end position="269"/>
    </location>
</feature>
<evidence type="ECO:0000313" key="8">
    <source>
        <dbReference type="Proteomes" id="UP000187455"/>
    </source>
</evidence>
<name>A0A1R0GU08_9FUNG</name>
<dbReference type="PANTHER" id="PTHR10783">
    <property type="entry name" value="XENOTROPIC AND POLYTROPIC RETROVIRUS RECEPTOR 1-RELATED"/>
    <property type="match status" value="1"/>
</dbReference>
<feature type="transmembrane region" description="Helical" evidence="5">
    <location>
        <begin position="228"/>
        <end position="245"/>
    </location>
</feature>
<evidence type="ECO:0000259" key="6">
    <source>
        <dbReference type="PROSITE" id="PS51380"/>
    </source>
</evidence>
<dbReference type="PANTHER" id="PTHR10783:SF46">
    <property type="entry name" value="PROTEIN ERD1 HOMOLOG 2"/>
    <property type="match status" value="1"/>
</dbReference>
<dbReference type="GO" id="GO:0016020">
    <property type="term" value="C:membrane"/>
    <property type="evidence" value="ECO:0007669"/>
    <property type="project" value="UniProtKB-SubCell"/>
</dbReference>
<dbReference type="Proteomes" id="UP000187455">
    <property type="component" value="Unassembled WGS sequence"/>
</dbReference>
<feature type="transmembrane region" description="Helical" evidence="5">
    <location>
        <begin position="106"/>
        <end position="124"/>
    </location>
</feature>